<dbReference type="AlphaFoldDB" id="A0ABD2NAX3"/>
<evidence type="ECO:0000313" key="1">
    <source>
        <dbReference type="EMBL" id="KAL3275908.1"/>
    </source>
</evidence>
<reference evidence="1 2" key="1">
    <citation type="journal article" date="2021" name="BMC Biol.">
        <title>Horizontally acquired antibacterial genes associated with adaptive radiation of ladybird beetles.</title>
        <authorList>
            <person name="Li H.S."/>
            <person name="Tang X.F."/>
            <person name="Huang Y.H."/>
            <person name="Xu Z.Y."/>
            <person name="Chen M.L."/>
            <person name="Du X.Y."/>
            <person name="Qiu B.Y."/>
            <person name="Chen P.T."/>
            <person name="Zhang W."/>
            <person name="Slipinski A."/>
            <person name="Escalona H.E."/>
            <person name="Waterhouse R.M."/>
            <person name="Zwick A."/>
            <person name="Pang H."/>
        </authorList>
    </citation>
    <scope>NUCLEOTIDE SEQUENCE [LARGE SCALE GENOMIC DNA]</scope>
    <source>
        <strain evidence="1">SYSU2018</strain>
    </source>
</reference>
<sequence length="66" mass="7814">MSYIQESILKYLRNTTKEIGNISRRNRKCKMDGTLEKRRRSLNFHAQEIDILLALINLDKTTIGKY</sequence>
<organism evidence="1 2">
    <name type="scientific">Cryptolaemus montrouzieri</name>
    <dbReference type="NCBI Taxonomy" id="559131"/>
    <lineage>
        <taxon>Eukaryota</taxon>
        <taxon>Metazoa</taxon>
        <taxon>Ecdysozoa</taxon>
        <taxon>Arthropoda</taxon>
        <taxon>Hexapoda</taxon>
        <taxon>Insecta</taxon>
        <taxon>Pterygota</taxon>
        <taxon>Neoptera</taxon>
        <taxon>Endopterygota</taxon>
        <taxon>Coleoptera</taxon>
        <taxon>Polyphaga</taxon>
        <taxon>Cucujiformia</taxon>
        <taxon>Coccinelloidea</taxon>
        <taxon>Coccinellidae</taxon>
        <taxon>Scymninae</taxon>
        <taxon>Scymnini</taxon>
        <taxon>Cryptolaemus</taxon>
    </lineage>
</organism>
<keyword evidence="2" id="KW-1185">Reference proteome</keyword>
<dbReference type="EMBL" id="JABFTP020000083">
    <property type="protein sequence ID" value="KAL3275908.1"/>
    <property type="molecule type" value="Genomic_DNA"/>
</dbReference>
<dbReference type="Proteomes" id="UP001516400">
    <property type="component" value="Unassembled WGS sequence"/>
</dbReference>
<evidence type="ECO:0000313" key="2">
    <source>
        <dbReference type="Proteomes" id="UP001516400"/>
    </source>
</evidence>
<protein>
    <recommendedName>
        <fullName evidence="3">Transposase</fullName>
    </recommendedName>
</protein>
<gene>
    <name evidence="1" type="ORF">HHI36_020643</name>
</gene>
<accession>A0ABD2NAX3</accession>
<comment type="caution">
    <text evidence="1">The sequence shown here is derived from an EMBL/GenBank/DDBJ whole genome shotgun (WGS) entry which is preliminary data.</text>
</comment>
<name>A0ABD2NAX3_9CUCU</name>
<proteinExistence type="predicted"/>
<evidence type="ECO:0008006" key="3">
    <source>
        <dbReference type="Google" id="ProtNLM"/>
    </source>
</evidence>